<organism evidence="1 2">
    <name type="scientific">Acaulospora colombiana</name>
    <dbReference type="NCBI Taxonomy" id="27376"/>
    <lineage>
        <taxon>Eukaryota</taxon>
        <taxon>Fungi</taxon>
        <taxon>Fungi incertae sedis</taxon>
        <taxon>Mucoromycota</taxon>
        <taxon>Glomeromycotina</taxon>
        <taxon>Glomeromycetes</taxon>
        <taxon>Diversisporales</taxon>
        <taxon>Acaulosporaceae</taxon>
        <taxon>Acaulospora</taxon>
    </lineage>
</organism>
<accession>A0ACA9PEH3</accession>
<reference evidence="1" key="1">
    <citation type="submission" date="2021-06" db="EMBL/GenBank/DDBJ databases">
        <authorList>
            <person name="Kallberg Y."/>
            <person name="Tangrot J."/>
            <person name="Rosling A."/>
        </authorList>
    </citation>
    <scope>NUCLEOTIDE SEQUENCE</scope>
    <source>
        <strain evidence="1">CL356</strain>
    </source>
</reference>
<protein>
    <submittedName>
        <fullName evidence="1">7810_t:CDS:1</fullName>
    </submittedName>
</protein>
<proteinExistence type="predicted"/>
<keyword evidence="2" id="KW-1185">Reference proteome</keyword>
<dbReference type="EMBL" id="CAJVPT010032690">
    <property type="protein sequence ID" value="CAG8702196.1"/>
    <property type="molecule type" value="Genomic_DNA"/>
</dbReference>
<feature type="non-terminal residue" evidence="1">
    <location>
        <position position="1"/>
    </location>
</feature>
<sequence length="339" mass="38263">GGEGAEGDEDEDMFNISEEKGEADEGKKKEVKYLKLGDIEGQEFDDEDEEGGRKRKRKEGEEGMDDDDDDSSTTSDEPLDEDDAIRRSKVGHGYDMTKFNMKEEMEEGKFAEDGTYVRSYDANEVHDRWLEGVNERDMKAARRAKRRAERKEREREKQEAKELGIDGSDEVVVGGETTEGKDPKIAMEMQLVAFLRPGESVLEALARLGREKKKKDKKSKQKEDTTNDSKPVHKTADIDKLTALASALMVNDPDVYSTTYEALLRSVRRSGTVPEAWAPPVPKYEYKWATGGGEGVFGPFTALEMQGWYDASFFGLGGEKIHVRKVGEDEWGEWDEVFV</sequence>
<gene>
    <name evidence="1" type="ORF">ACOLOM_LOCUS10296</name>
</gene>
<dbReference type="Proteomes" id="UP000789525">
    <property type="component" value="Unassembled WGS sequence"/>
</dbReference>
<comment type="caution">
    <text evidence="1">The sequence shown here is derived from an EMBL/GenBank/DDBJ whole genome shotgun (WGS) entry which is preliminary data.</text>
</comment>
<evidence type="ECO:0000313" key="1">
    <source>
        <dbReference type="EMBL" id="CAG8702196.1"/>
    </source>
</evidence>
<evidence type="ECO:0000313" key="2">
    <source>
        <dbReference type="Proteomes" id="UP000789525"/>
    </source>
</evidence>
<name>A0ACA9PEH3_9GLOM</name>